<protein>
    <submittedName>
        <fullName evidence="2">Uncharacterized protein</fullName>
    </submittedName>
</protein>
<organism evidence="2 3">
    <name type="scientific">Microthlaspi erraticum</name>
    <dbReference type="NCBI Taxonomy" id="1685480"/>
    <lineage>
        <taxon>Eukaryota</taxon>
        <taxon>Viridiplantae</taxon>
        <taxon>Streptophyta</taxon>
        <taxon>Embryophyta</taxon>
        <taxon>Tracheophyta</taxon>
        <taxon>Spermatophyta</taxon>
        <taxon>Magnoliopsida</taxon>
        <taxon>eudicotyledons</taxon>
        <taxon>Gunneridae</taxon>
        <taxon>Pentapetalae</taxon>
        <taxon>rosids</taxon>
        <taxon>malvids</taxon>
        <taxon>Brassicales</taxon>
        <taxon>Brassicaceae</taxon>
        <taxon>Coluteocarpeae</taxon>
        <taxon>Microthlaspi</taxon>
    </lineage>
</organism>
<accession>A0A6D2IRY0</accession>
<evidence type="ECO:0000256" key="1">
    <source>
        <dbReference type="SAM" id="Phobius"/>
    </source>
</evidence>
<dbReference type="EMBL" id="CACVBM020001113">
    <property type="protein sequence ID" value="CAA7031855.1"/>
    <property type="molecule type" value="Genomic_DNA"/>
</dbReference>
<evidence type="ECO:0000313" key="3">
    <source>
        <dbReference type="Proteomes" id="UP000467841"/>
    </source>
</evidence>
<keyword evidence="1" id="KW-0812">Transmembrane</keyword>
<dbReference type="Pfam" id="PF06651">
    <property type="entry name" value="DUF1163"/>
    <property type="match status" value="1"/>
</dbReference>
<dbReference type="Proteomes" id="UP000467841">
    <property type="component" value="Unassembled WGS sequence"/>
</dbReference>
<keyword evidence="1" id="KW-1133">Transmembrane helix</keyword>
<dbReference type="AlphaFoldDB" id="A0A6D2IRY0"/>
<comment type="caution">
    <text evidence="2">The sequence shown here is derived from an EMBL/GenBank/DDBJ whole genome shotgun (WGS) entry which is preliminary data.</text>
</comment>
<keyword evidence="3" id="KW-1185">Reference proteome</keyword>
<reference evidence="2" key="1">
    <citation type="submission" date="2020-01" db="EMBL/GenBank/DDBJ databases">
        <authorList>
            <person name="Mishra B."/>
        </authorList>
    </citation>
    <scope>NUCLEOTIDE SEQUENCE [LARGE SCALE GENOMIC DNA]</scope>
</reference>
<sequence length="170" mass="19575">MGNEELAPENTSPCDVKKLLIVFLVIAGMVAIVVFGVVELDKEVDRIYKKAENYVPEITIPSTDFNVLNVTESRLDVKWDLLIRLPSDLPGYYMCLKGDFQVFMLYKDIMEDVKQSGEIRFGSRFILPDCRKWTKPNMNYTCDEATLRFEPGSQRKAISFGKQPTCRYVR</sequence>
<keyword evidence="1" id="KW-0472">Membrane</keyword>
<dbReference type="OrthoDB" id="10466886at2759"/>
<name>A0A6D2IRY0_9BRAS</name>
<dbReference type="PANTHER" id="PTHR31125">
    <property type="entry name" value="F20P5.22 PROTEIN-RELATED"/>
    <property type="match status" value="1"/>
</dbReference>
<proteinExistence type="predicted"/>
<dbReference type="InterPro" id="IPR009544">
    <property type="entry name" value="DUF1163"/>
</dbReference>
<dbReference type="PANTHER" id="PTHR31125:SF7">
    <property type="entry name" value="F20P5.24 PROTEIN-RELATED"/>
    <property type="match status" value="1"/>
</dbReference>
<feature type="transmembrane region" description="Helical" evidence="1">
    <location>
        <begin position="20"/>
        <end position="40"/>
    </location>
</feature>
<gene>
    <name evidence="2" type="ORF">MERR_LOCUS19090</name>
</gene>
<evidence type="ECO:0000313" key="2">
    <source>
        <dbReference type="EMBL" id="CAA7031855.1"/>
    </source>
</evidence>